<dbReference type="InterPro" id="IPR000182">
    <property type="entry name" value="GNAT_dom"/>
</dbReference>
<evidence type="ECO:0000313" key="3">
    <source>
        <dbReference type="Proteomes" id="UP001596398"/>
    </source>
</evidence>
<dbReference type="GO" id="GO:0016746">
    <property type="term" value="F:acyltransferase activity"/>
    <property type="evidence" value="ECO:0007669"/>
    <property type="project" value="UniProtKB-KW"/>
</dbReference>
<proteinExistence type="predicted"/>
<accession>A0ABD5ZMU2</accession>
<gene>
    <name evidence="2" type="ORF">ACFQJ4_05425</name>
</gene>
<dbReference type="EMBL" id="JBHTAP010000001">
    <property type="protein sequence ID" value="MFC7234758.1"/>
    <property type="molecule type" value="Genomic_DNA"/>
</dbReference>
<dbReference type="EC" id="2.3.1.-" evidence="2"/>
<keyword evidence="2" id="KW-0808">Transferase</keyword>
<keyword evidence="3" id="KW-1185">Reference proteome</keyword>
<dbReference type="Pfam" id="PF13527">
    <property type="entry name" value="Acetyltransf_9"/>
    <property type="match status" value="1"/>
</dbReference>
<dbReference type="Proteomes" id="UP001596398">
    <property type="component" value="Unassembled WGS sequence"/>
</dbReference>
<dbReference type="CDD" id="cd04301">
    <property type="entry name" value="NAT_SF"/>
    <property type="match status" value="1"/>
</dbReference>
<organism evidence="2 3">
    <name type="scientific">Halosegnis marinus</name>
    <dbReference type="NCBI Taxonomy" id="3034023"/>
    <lineage>
        <taxon>Archaea</taxon>
        <taxon>Methanobacteriati</taxon>
        <taxon>Methanobacteriota</taxon>
        <taxon>Stenosarchaea group</taxon>
        <taxon>Halobacteria</taxon>
        <taxon>Halobacteriales</taxon>
        <taxon>Natronomonadaceae</taxon>
        <taxon>Halosegnis</taxon>
    </lineage>
</organism>
<keyword evidence="2" id="KW-0012">Acyltransferase</keyword>
<dbReference type="PROSITE" id="PS51186">
    <property type="entry name" value="GNAT"/>
    <property type="match status" value="1"/>
</dbReference>
<comment type="caution">
    <text evidence="2">The sequence shown here is derived from an EMBL/GenBank/DDBJ whole genome shotgun (WGS) entry which is preliminary data.</text>
</comment>
<dbReference type="Gene3D" id="3.40.630.30">
    <property type="match status" value="1"/>
</dbReference>
<name>A0ABD5ZMU2_9EURY</name>
<evidence type="ECO:0000313" key="2">
    <source>
        <dbReference type="EMBL" id="MFC7234758.1"/>
    </source>
</evidence>
<dbReference type="RefSeq" id="WP_276235776.1">
    <property type="nucleotide sequence ID" value="NZ_CP119802.1"/>
</dbReference>
<dbReference type="SUPFAM" id="SSF55729">
    <property type="entry name" value="Acyl-CoA N-acyltransferases (Nat)"/>
    <property type="match status" value="2"/>
</dbReference>
<reference evidence="2 3" key="1">
    <citation type="journal article" date="2019" name="Int. J. Syst. Evol. Microbiol.">
        <title>The Global Catalogue of Microorganisms (GCM) 10K type strain sequencing project: providing services to taxonomists for standard genome sequencing and annotation.</title>
        <authorList>
            <consortium name="The Broad Institute Genomics Platform"/>
            <consortium name="The Broad Institute Genome Sequencing Center for Infectious Disease"/>
            <person name="Wu L."/>
            <person name="Ma J."/>
        </authorList>
    </citation>
    <scope>NUCLEOTIDE SEQUENCE [LARGE SCALE GENOMIC DNA]</scope>
    <source>
        <strain evidence="2 3">DT85</strain>
    </source>
</reference>
<sequence>MSQFAAERETYAYRPYEAGDAEGFLDLYRSVWGRERTTEWFRWRFEENPYTEAVPMVVAERDGELVGAEPCLAMRVSGGGTGALALQPADWIVHPDHRRRGVFSGMTESLLDRYADRAALFFNFPSEALVPGVEKFGWTVGPGPVDHYRVHDPGALLGEEGRGGRLGRLAAPFARGYARARTRLARTDPEVSVERRETVPAELLADLDAGVPGSVHVVHDEAFYRWRFANPAWATTTYLARRGGETVAAAVAVRETVGGVARTNLLAVAPRDGSADAAALRALVAAVVTDAADDDAVRVAGDAIPARVLRSFGFVAGDAFPLSTAARRCRLAVRTPDGRRLDGCDPTDFGAWSLSMADRDVA</sequence>
<dbReference type="GeneID" id="79266428"/>
<evidence type="ECO:0000259" key="1">
    <source>
        <dbReference type="PROSITE" id="PS51186"/>
    </source>
</evidence>
<feature type="domain" description="N-acetyltransferase" evidence="1">
    <location>
        <begin position="11"/>
        <end position="159"/>
    </location>
</feature>
<dbReference type="InterPro" id="IPR016181">
    <property type="entry name" value="Acyl_CoA_acyltransferase"/>
</dbReference>
<dbReference type="AlphaFoldDB" id="A0ABD5ZMU2"/>
<protein>
    <submittedName>
        <fullName evidence="2">GNAT family N-acetyltransferase</fullName>
        <ecNumber evidence="2">2.3.1.-</ecNumber>
    </submittedName>
</protein>